<reference evidence="1" key="1">
    <citation type="submission" date="2021-02" db="EMBL/GenBank/DDBJ databases">
        <authorList>
            <consortium name="DOE Joint Genome Institute"/>
            <person name="Ahrendt S."/>
            <person name="Looney B.P."/>
            <person name="Miyauchi S."/>
            <person name="Morin E."/>
            <person name="Drula E."/>
            <person name="Courty P.E."/>
            <person name="Chicoki N."/>
            <person name="Fauchery L."/>
            <person name="Kohler A."/>
            <person name="Kuo A."/>
            <person name="Labutti K."/>
            <person name="Pangilinan J."/>
            <person name="Lipzen A."/>
            <person name="Riley R."/>
            <person name="Andreopoulos W."/>
            <person name="He G."/>
            <person name="Johnson J."/>
            <person name="Barry K.W."/>
            <person name="Grigoriev I.V."/>
            <person name="Nagy L."/>
            <person name="Hibbett D."/>
            <person name="Henrissat B."/>
            <person name="Matheny P.B."/>
            <person name="Labbe J."/>
            <person name="Martin F."/>
        </authorList>
    </citation>
    <scope>NUCLEOTIDE SEQUENCE</scope>
    <source>
        <strain evidence="1">FP105234-sp</strain>
    </source>
</reference>
<name>A0ACB8RQN5_9AGAM</name>
<comment type="caution">
    <text evidence="1">The sequence shown here is derived from an EMBL/GenBank/DDBJ whole genome shotgun (WGS) entry which is preliminary data.</text>
</comment>
<sequence>MCCRLRERGCLKHSRPDLGRRRCAHLAEDCRACPGSYERACHRGTAQPFGFARTETSSIGSRHRQRQLFSDTGRAEATTPIVGLGFRLRARFVNLRWISLPGNGYGRSCERASHSNSQHSKRRGPRSFGDANLRSEFRSLISIAMKVTSTTDTNMGRLAARFESAGRGIFTTDLRSAPLMESDECALACR</sequence>
<accession>A0ACB8RQN5</accession>
<evidence type="ECO:0000313" key="2">
    <source>
        <dbReference type="Proteomes" id="UP000814033"/>
    </source>
</evidence>
<gene>
    <name evidence="1" type="ORF">FA95DRAFT_1367885</name>
</gene>
<keyword evidence="2" id="KW-1185">Reference proteome</keyword>
<reference evidence="1" key="2">
    <citation type="journal article" date="2022" name="New Phytol.">
        <title>Evolutionary transition to the ectomycorrhizal habit in the genomes of a hyperdiverse lineage of mushroom-forming fungi.</title>
        <authorList>
            <person name="Looney B."/>
            <person name="Miyauchi S."/>
            <person name="Morin E."/>
            <person name="Drula E."/>
            <person name="Courty P.E."/>
            <person name="Kohler A."/>
            <person name="Kuo A."/>
            <person name="LaButti K."/>
            <person name="Pangilinan J."/>
            <person name="Lipzen A."/>
            <person name="Riley R."/>
            <person name="Andreopoulos W."/>
            <person name="He G."/>
            <person name="Johnson J."/>
            <person name="Nolan M."/>
            <person name="Tritt A."/>
            <person name="Barry K.W."/>
            <person name="Grigoriev I.V."/>
            <person name="Nagy L.G."/>
            <person name="Hibbett D."/>
            <person name="Henrissat B."/>
            <person name="Matheny P.B."/>
            <person name="Labbe J."/>
            <person name="Martin F.M."/>
        </authorList>
    </citation>
    <scope>NUCLEOTIDE SEQUENCE</scope>
    <source>
        <strain evidence="1">FP105234-sp</strain>
    </source>
</reference>
<protein>
    <submittedName>
        <fullName evidence="1">Uncharacterized protein</fullName>
    </submittedName>
</protein>
<proteinExistence type="predicted"/>
<evidence type="ECO:0000313" key="1">
    <source>
        <dbReference type="EMBL" id="KAI0046474.1"/>
    </source>
</evidence>
<dbReference type="EMBL" id="MU275924">
    <property type="protein sequence ID" value="KAI0046474.1"/>
    <property type="molecule type" value="Genomic_DNA"/>
</dbReference>
<organism evidence="1 2">
    <name type="scientific">Auriscalpium vulgare</name>
    <dbReference type="NCBI Taxonomy" id="40419"/>
    <lineage>
        <taxon>Eukaryota</taxon>
        <taxon>Fungi</taxon>
        <taxon>Dikarya</taxon>
        <taxon>Basidiomycota</taxon>
        <taxon>Agaricomycotina</taxon>
        <taxon>Agaricomycetes</taxon>
        <taxon>Russulales</taxon>
        <taxon>Auriscalpiaceae</taxon>
        <taxon>Auriscalpium</taxon>
    </lineage>
</organism>
<dbReference type="Proteomes" id="UP000814033">
    <property type="component" value="Unassembled WGS sequence"/>
</dbReference>